<evidence type="ECO:0000313" key="1">
    <source>
        <dbReference type="EMBL" id="KAJ7537577.1"/>
    </source>
</evidence>
<name>A0ACC2C6L7_DIPCM</name>
<gene>
    <name evidence="1" type="ORF">O6H91_11G012400</name>
</gene>
<keyword evidence="2" id="KW-1185">Reference proteome</keyword>
<accession>A0ACC2C6L7</accession>
<reference evidence="2" key="1">
    <citation type="journal article" date="2024" name="Proc. Natl. Acad. Sci. U.S.A.">
        <title>Extraordinary preservation of gene collinearity over three hundred million years revealed in homosporous lycophytes.</title>
        <authorList>
            <person name="Li C."/>
            <person name="Wickell D."/>
            <person name="Kuo L.Y."/>
            <person name="Chen X."/>
            <person name="Nie B."/>
            <person name="Liao X."/>
            <person name="Peng D."/>
            <person name="Ji J."/>
            <person name="Jenkins J."/>
            <person name="Williams M."/>
            <person name="Shu S."/>
            <person name="Plott C."/>
            <person name="Barry K."/>
            <person name="Rajasekar S."/>
            <person name="Grimwood J."/>
            <person name="Han X."/>
            <person name="Sun S."/>
            <person name="Hou Z."/>
            <person name="He W."/>
            <person name="Dai G."/>
            <person name="Sun C."/>
            <person name="Schmutz J."/>
            <person name="Leebens-Mack J.H."/>
            <person name="Li F.W."/>
            <person name="Wang L."/>
        </authorList>
    </citation>
    <scope>NUCLEOTIDE SEQUENCE [LARGE SCALE GENOMIC DNA]</scope>
    <source>
        <strain evidence="2">cv. PW_Plant_1</strain>
    </source>
</reference>
<sequence>MSDIALRKLNSVPPSERRSSIIRKGTMKVMLDPPNDENLDINQSVCRSNGQSISSKSYCEGLSGHFEAPADPIAQEIEYIFSEDLKPMEDAEKHLLTLLHRLDSKEWLTVLEALNHVRRLSVFNASEMVDMLNAVVSLVIKAMKNPRSALCKTAIMTSADLLKSYPDKLLEILDPLLLQLLLKASQDKKFVCEEAEKALFGMTTWITPNPLLQKLQPYVTHRNPRVRAKVAMCISKSVSRLGADGIKDYGLEPLIQLAVAQVNDQLPEAREAARKLIVELHAAYKQTTPVIEESDVVSTLYQQDGWEQYCLSKLSPTAANAIFRITCNGTTVSLS</sequence>
<evidence type="ECO:0000313" key="2">
    <source>
        <dbReference type="Proteomes" id="UP001162992"/>
    </source>
</evidence>
<dbReference type="Proteomes" id="UP001162992">
    <property type="component" value="Chromosome 11"/>
</dbReference>
<protein>
    <submittedName>
        <fullName evidence="1">Uncharacterized protein</fullName>
    </submittedName>
</protein>
<dbReference type="EMBL" id="CM055102">
    <property type="protein sequence ID" value="KAJ7537577.1"/>
    <property type="molecule type" value="Genomic_DNA"/>
</dbReference>
<comment type="caution">
    <text evidence="1">The sequence shown here is derived from an EMBL/GenBank/DDBJ whole genome shotgun (WGS) entry which is preliminary data.</text>
</comment>
<organism evidence="1 2">
    <name type="scientific">Diphasiastrum complanatum</name>
    <name type="common">Issler's clubmoss</name>
    <name type="synonym">Lycopodium complanatum</name>
    <dbReference type="NCBI Taxonomy" id="34168"/>
    <lineage>
        <taxon>Eukaryota</taxon>
        <taxon>Viridiplantae</taxon>
        <taxon>Streptophyta</taxon>
        <taxon>Embryophyta</taxon>
        <taxon>Tracheophyta</taxon>
        <taxon>Lycopodiopsida</taxon>
        <taxon>Lycopodiales</taxon>
        <taxon>Lycopodiaceae</taxon>
        <taxon>Lycopodioideae</taxon>
        <taxon>Diphasiastrum</taxon>
    </lineage>
</organism>
<proteinExistence type="predicted"/>